<comment type="caution">
    <text evidence="4">The sequence shown here is derived from an EMBL/GenBank/DDBJ whole genome shotgun (WGS) entry which is preliminary data.</text>
</comment>
<dbReference type="Pfam" id="PF11882">
    <property type="entry name" value="DUF3402"/>
    <property type="match status" value="2"/>
</dbReference>
<dbReference type="Proteomes" id="UP000769528">
    <property type="component" value="Unassembled WGS sequence"/>
</dbReference>
<dbReference type="GO" id="GO:0005829">
    <property type="term" value="C:cytosol"/>
    <property type="evidence" value="ECO:0007669"/>
    <property type="project" value="TreeGrafter"/>
</dbReference>
<name>A0A9P8PRJ7_9ASCO</name>
<dbReference type="InterPro" id="IPR021819">
    <property type="entry name" value="Far11/STRP_C"/>
</dbReference>
<feature type="domain" description="Far11/STRP C-terminal" evidence="3">
    <location>
        <begin position="450"/>
        <end position="785"/>
    </location>
</feature>
<dbReference type="SMART" id="SM01292">
    <property type="entry name" value="N1221"/>
    <property type="match status" value="1"/>
</dbReference>
<dbReference type="GO" id="GO:0007010">
    <property type="term" value="P:cytoskeleton organization"/>
    <property type="evidence" value="ECO:0007669"/>
    <property type="project" value="TreeGrafter"/>
</dbReference>
<dbReference type="AlphaFoldDB" id="A0A9P8PRJ7"/>
<evidence type="ECO:0000313" key="4">
    <source>
        <dbReference type="EMBL" id="KAH3676179.1"/>
    </source>
</evidence>
<feature type="domain" description="Far11/STRP N-terminal" evidence="2">
    <location>
        <begin position="105"/>
        <end position="377"/>
    </location>
</feature>
<evidence type="ECO:0000259" key="2">
    <source>
        <dbReference type="SMART" id="SM01292"/>
    </source>
</evidence>
<reference evidence="4" key="1">
    <citation type="journal article" date="2021" name="Open Biol.">
        <title>Shared evolutionary footprints suggest mitochondrial oxidative damage underlies multiple complex I losses in fungi.</title>
        <authorList>
            <person name="Schikora-Tamarit M.A."/>
            <person name="Marcet-Houben M."/>
            <person name="Nosek J."/>
            <person name="Gabaldon T."/>
        </authorList>
    </citation>
    <scope>NUCLEOTIDE SEQUENCE</scope>
    <source>
        <strain evidence="4">CBS6341</strain>
    </source>
</reference>
<dbReference type="EMBL" id="JAEUBF010000677">
    <property type="protein sequence ID" value="KAH3676179.1"/>
    <property type="molecule type" value="Genomic_DNA"/>
</dbReference>
<evidence type="ECO:0000313" key="5">
    <source>
        <dbReference type="Proteomes" id="UP000769528"/>
    </source>
</evidence>
<organism evidence="4 5">
    <name type="scientific">Wickerhamomyces mucosus</name>
    <dbReference type="NCBI Taxonomy" id="1378264"/>
    <lineage>
        <taxon>Eukaryota</taxon>
        <taxon>Fungi</taxon>
        <taxon>Dikarya</taxon>
        <taxon>Ascomycota</taxon>
        <taxon>Saccharomycotina</taxon>
        <taxon>Saccharomycetes</taxon>
        <taxon>Phaffomycetales</taxon>
        <taxon>Wickerhamomycetaceae</taxon>
        <taxon>Wickerhamomyces</taxon>
    </lineage>
</organism>
<evidence type="ECO:0000256" key="1">
    <source>
        <dbReference type="SAM" id="MobiDB-lite"/>
    </source>
</evidence>
<dbReference type="OrthoDB" id="18234at2759"/>
<accession>A0A9P8PRJ7</accession>
<proteinExistence type="predicted"/>
<dbReference type="InterPro" id="IPR040185">
    <property type="entry name" value="Far11/STRP"/>
</dbReference>
<feature type="region of interest" description="Disordered" evidence="1">
    <location>
        <begin position="396"/>
        <end position="428"/>
    </location>
</feature>
<dbReference type="PANTHER" id="PTHR13239:SF4">
    <property type="entry name" value="AT25231P"/>
    <property type="match status" value="1"/>
</dbReference>
<dbReference type="InterPro" id="IPR012486">
    <property type="entry name" value="Far11/STRP_N"/>
</dbReference>
<sequence>MILHHDNDESGISRYNHPSEAAQLEINLQSITLNESSEDIVDPEFNPDDEDDDEDNERLNIDEIEKVDNNLFVDKEFQNSLNQRVNELALNRDANNTASLLYISRPNIDYSFNDNVNLKKEIDQWFTSEEISKFPSYRVCYFSKYGQNFQDLTDDLKSTIIISFQQGLDKGESKDLPMLIYILLGAKLLRNESSYFLDEDDLMSIHENVNLIIRSNIIGSLTKQLDISFKNLAQSSRQTSKYSFTIYNVSTILFLIIVSALANDTYSRELVLQLHEANLLARLTRLIDIWRWNSKTSLRIRNIIILYSKALQLLFGNFEKRKATKQYLRSKFHINKIKDKNKLTNSPIEFHIFRKELLSRYPSFVPPPSKLPPDYENTASLLQFISVPKRLNNHKHHIPPPPPVSLHISTPAPSPPLSPQKPAKGKRSFQTNENYPLIFPVNDNLENSVPDSIKEATTLFETRVVDKLSLKQLWNEREYFSKQERGWSETIQLKDDSFEYVDQVEEANQDFIDSLNRVEKYYNDSLPYLSSLVHVFLQILISSNEDVIKEDQSATGKSLDILLAKRTLAKNASYSVNLLLKWFKTSHILKFEYLSSLIYDSNFINIVLHHYKDSDIGTRINETSIWDNKCTIWSNREPDSIDQEYCFTFINMFEILSMIINKKSQRILSICEKDPSETFRNLLSIYNISMWNPILKIVKDLVPFSGKKWKSNNMDLISLVYLHRKLHLVDHWLSPRDLDQEINDAYGQEIATRALTQFYHLRKYPGSMYELGYELKDHDFFSKEFDIVTRND</sequence>
<protein>
    <recommendedName>
        <fullName evidence="6">Factor arrest protein 11</fullName>
    </recommendedName>
</protein>
<gene>
    <name evidence="4" type="ORF">WICMUC_002201</name>
</gene>
<dbReference type="Pfam" id="PF07923">
    <property type="entry name" value="N1221"/>
    <property type="match status" value="1"/>
</dbReference>
<evidence type="ECO:0000259" key="3">
    <source>
        <dbReference type="SMART" id="SM01293"/>
    </source>
</evidence>
<dbReference type="SMART" id="SM01293">
    <property type="entry name" value="DUF3402"/>
    <property type="match status" value="1"/>
</dbReference>
<dbReference type="PANTHER" id="PTHR13239">
    <property type="entry name" value="PROTEIN REQUIRED FOR HYPHAL ANASTOMOSIS HAM-2"/>
    <property type="match status" value="1"/>
</dbReference>
<evidence type="ECO:0008006" key="6">
    <source>
        <dbReference type="Google" id="ProtNLM"/>
    </source>
</evidence>
<reference evidence="4" key="2">
    <citation type="submission" date="2021-01" db="EMBL/GenBank/DDBJ databases">
        <authorList>
            <person name="Schikora-Tamarit M.A."/>
        </authorList>
    </citation>
    <scope>NUCLEOTIDE SEQUENCE</scope>
    <source>
        <strain evidence="4">CBS6341</strain>
    </source>
</reference>
<keyword evidence="5" id="KW-1185">Reference proteome</keyword>